<keyword evidence="2" id="KW-1185">Reference proteome</keyword>
<gene>
    <name evidence="1" type="ORF">HNR42_001916</name>
</gene>
<proteinExistence type="predicted"/>
<organism evidence="1 2">
    <name type="scientific">Deinobacterium chartae</name>
    <dbReference type="NCBI Taxonomy" id="521158"/>
    <lineage>
        <taxon>Bacteria</taxon>
        <taxon>Thermotogati</taxon>
        <taxon>Deinococcota</taxon>
        <taxon>Deinococci</taxon>
        <taxon>Deinococcales</taxon>
        <taxon>Deinococcaceae</taxon>
        <taxon>Deinobacterium</taxon>
    </lineage>
</organism>
<sequence>MAIFGNFNEIPFSEVITLLGQRSGRLEVWKIRGRHSYELHVHAAVLTGMLQDGRPLTHPLQVRHHFLDLATAQNGAFEFNRSEPERLRQDLNLQLSGLLLSATTVMDEIDHYRAHLDSPDTRYRLLHPHEGVGVAALDDFVRHAAPLLGRGASAREIAQTLQLSLEQVQLNLYKLRTLGRAVPLRAHTSVSADELRTGGAGLIRRLLKALLSGRQA</sequence>
<name>A0A841I374_9DEIO</name>
<comment type="caution">
    <text evidence="1">The sequence shown here is derived from an EMBL/GenBank/DDBJ whole genome shotgun (WGS) entry which is preliminary data.</text>
</comment>
<accession>A0A841I374</accession>
<evidence type="ECO:0008006" key="3">
    <source>
        <dbReference type="Google" id="ProtNLM"/>
    </source>
</evidence>
<evidence type="ECO:0000313" key="1">
    <source>
        <dbReference type="EMBL" id="MBB6098482.1"/>
    </source>
</evidence>
<reference evidence="1 2" key="1">
    <citation type="submission" date="2020-08" db="EMBL/GenBank/DDBJ databases">
        <title>Genomic Encyclopedia of Type Strains, Phase IV (KMG-IV): sequencing the most valuable type-strain genomes for metagenomic binning, comparative biology and taxonomic classification.</title>
        <authorList>
            <person name="Goeker M."/>
        </authorList>
    </citation>
    <scope>NUCLEOTIDE SEQUENCE [LARGE SCALE GENOMIC DNA]</scope>
    <source>
        <strain evidence="1 2">DSM 21458</strain>
    </source>
</reference>
<dbReference type="RefSeq" id="WP_183986942.1">
    <property type="nucleotide sequence ID" value="NZ_JACHHG010000006.1"/>
</dbReference>
<dbReference type="AlphaFoldDB" id="A0A841I374"/>
<protein>
    <recommendedName>
        <fullName evidence="3">DUF4388 domain-containing protein</fullName>
    </recommendedName>
</protein>
<dbReference type="EMBL" id="JACHHG010000006">
    <property type="protein sequence ID" value="MBB6098482.1"/>
    <property type="molecule type" value="Genomic_DNA"/>
</dbReference>
<evidence type="ECO:0000313" key="2">
    <source>
        <dbReference type="Proteomes" id="UP000569951"/>
    </source>
</evidence>
<dbReference type="Proteomes" id="UP000569951">
    <property type="component" value="Unassembled WGS sequence"/>
</dbReference>